<proteinExistence type="predicted"/>
<name>A0A248LGK9_9NEIS</name>
<reference evidence="2" key="1">
    <citation type="submission" date="2017-06" db="EMBL/GenBank/DDBJ databases">
        <title>Whole genome sequence of Laribacter hongkongensis LHGZ1.</title>
        <authorList>
            <person name="Chen D."/>
            <person name="Wu H."/>
            <person name="Chen J."/>
        </authorList>
    </citation>
    <scope>NUCLEOTIDE SEQUENCE [LARGE SCALE GENOMIC DNA]</scope>
    <source>
        <strain evidence="2">LHGZ1</strain>
    </source>
</reference>
<evidence type="ECO:0000313" key="1">
    <source>
        <dbReference type="EMBL" id="ASJ23910.1"/>
    </source>
</evidence>
<accession>A0A248LGK9</accession>
<evidence type="ECO:0000313" key="2">
    <source>
        <dbReference type="Proteomes" id="UP000197424"/>
    </source>
</evidence>
<dbReference type="AlphaFoldDB" id="A0A248LGK9"/>
<gene>
    <name evidence="1" type="ORF">LHGZ1_1079</name>
</gene>
<organism evidence="1 2">
    <name type="scientific">Laribacter hongkongensis</name>
    <dbReference type="NCBI Taxonomy" id="168471"/>
    <lineage>
        <taxon>Bacteria</taxon>
        <taxon>Pseudomonadati</taxon>
        <taxon>Pseudomonadota</taxon>
        <taxon>Betaproteobacteria</taxon>
        <taxon>Neisseriales</taxon>
        <taxon>Aquaspirillaceae</taxon>
        <taxon>Laribacter</taxon>
    </lineage>
</organism>
<protein>
    <submittedName>
        <fullName evidence="1">Uncharacterized protein</fullName>
    </submittedName>
</protein>
<sequence>MSVRFAVAATALHAPFCQLRRFLFRLFFRYVAALPGFAVRARNLRQRLPCLLEGTSWPDWQQGMCYRSPAGRMVLPCQGLSAVHAGRTRQAWT</sequence>
<dbReference type="Proteomes" id="UP000197424">
    <property type="component" value="Chromosome"/>
</dbReference>
<dbReference type="EMBL" id="CP022115">
    <property type="protein sequence ID" value="ASJ23910.1"/>
    <property type="molecule type" value="Genomic_DNA"/>
</dbReference>